<feature type="signal peptide" evidence="1">
    <location>
        <begin position="1"/>
        <end position="32"/>
    </location>
</feature>
<reference evidence="3" key="1">
    <citation type="journal article" date="2019" name="Int. J. Syst. Evol. Microbiol.">
        <title>The Global Catalogue of Microorganisms (GCM) 10K type strain sequencing project: providing services to taxonomists for standard genome sequencing and annotation.</title>
        <authorList>
            <consortium name="The Broad Institute Genomics Platform"/>
            <consortium name="The Broad Institute Genome Sequencing Center for Infectious Disease"/>
            <person name="Wu L."/>
            <person name="Ma J."/>
        </authorList>
    </citation>
    <scope>NUCLEOTIDE SEQUENCE [LARGE SCALE GENOMIC DNA]</scope>
    <source>
        <strain evidence="3">JCM 30346</strain>
    </source>
</reference>
<name>A0ABW1NHK5_9ACTN</name>
<evidence type="ECO:0000313" key="3">
    <source>
        <dbReference type="Proteomes" id="UP001596137"/>
    </source>
</evidence>
<evidence type="ECO:0000313" key="2">
    <source>
        <dbReference type="EMBL" id="MFC6082415.1"/>
    </source>
</evidence>
<keyword evidence="3" id="KW-1185">Reference proteome</keyword>
<dbReference type="RefSeq" id="WP_380752389.1">
    <property type="nucleotide sequence ID" value="NZ_JBHSRF010000017.1"/>
</dbReference>
<evidence type="ECO:0000256" key="1">
    <source>
        <dbReference type="SAM" id="SignalP"/>
    </source>
</evidence>
<feature type="chain" id="PRO_5046872044" description="Secreted protein" evidence="1">
    <location>
        <begin position="33"/>
        <end position="267"/>
    </location>
</feature>
<protein>
    <recommendedName>
        <fullName evidence="4">Secreted protein</fullName>
    </recommendedName>
</protein>
<gene>
    <name evidence="2" type="ORF">ACFP1K_14715</name>
</gene>
<sequence length="267" mass="29317">MSGSKRARMGSVLGAIMMVATFVVAGTGAAHAATTYYFKVTFVRIAFGNGGMNDYIVNVNSPDYYPPAADSYGEGKNTGTVYGRYHAWSPQAEYDQWRMFGTWRASKYCGRAKANRTGCFYEVANRQGTSAADSVPWDSSFPAPIASDDGYYAWYDLGDFSSCASHRKPEDGVSCLTWYENANIYSRRNNEVTGIMFPGQALSVSAEVWDADWIANYGASSDDDACNVSYGRVFSEAELKNLANYPQTWVLTDNVTGCRVIANVATY</sequence>
<comment type="caution">
    <text evidence="2">The sequence shown here is derived from an EMBL/GenBank/DDBJ whole genome shotgun (WGS) entry which is preliminary data.</text>
</comment>
<accession>A0ABW1NHK5</accession>
<keyword evidence="1" id="KW-0732">Signal</keyword>
<evidence type="ECO:0008006" key="4">
    <source>
        <dbReference type="Google" id="ProtNLM"/>
    </source>
</evidence>
<proteinExistence type="predicted"/>
<dbReference type="EMBL" id="JBHSRF010000017">
    <property type="protein sequence ID" value="MFC6082415.1"/>
    <property type="molecule type" value="Genomic_DNA"/>
</dbReference>
<organism evidence="2 3">
    <name type="scientific">Sphaerisporangium aureirubrum</name>
    <dbReference type="NCBI Taxonomy" id="1544736"/>
    <lineage>
        <taxon>Bacteria</taxon>
        <taxon>Bacillati</taxon>
        <taxon>Actinomycetota</taxon>
        <taxon>Actinomycetes</taxon>
        <taxon>Streptosporangiales</taxon>
        <taxon>Streptosporangiaceae</taxon>
        <taxon>Sphaerisporangium</taxon>
    </lineage>
</organism>
<dbReference type="Proteomes" id="UP001596137">
    <property type="component" value="Unassembled WGS sequence"/>
</dbReference>